<feature type="compositionally biased region" description="Low complexity" evidence="1">
    <location>
        <begin position="1"/>
        <end position="21"/>
    </location>
</feature>
<feature type="transmembrane region" description="Helical" evidence="2">
    <location>
        <begin position="89"/>
        <end position="107"/>
    </location>
</feature>
<name>A0A0A1TGQ7_9HYPO</name>
<evidence type="ECO:0000256" key="2">
    <source>
        <dbReference type="SAM" id="Phobius"/>
    </source>
</evidence>
<dbReference type="SUPFAM" id="SSF55729">
    <property type="entry name" value="Acyl-CoA N-acyltransferases (Nat)"/>
    <property type="match status" value="1"/>
</dbReference>
<organism evidence="3 4">
    <name type="scientific">[Torrubiella] hemipterigena</name>
    <dbReference type="NCBI Taxonomy" id="1531966"/>
    <lineage>
        <taxon>Eukaryota</taxon>
        <taxon>Fungi</taxon>
        <taxon>Dikarya</taxon>
        <taxon>Ascomycota</taxon>
        <taxon>Pezizomycotina</taxon>
        <taxon>Sordariomycetes</taxon>
        <taxon>Hypocreomycetidae</taxon>
        <taxon>Hypocreales</taxon>
        <taxon>Clavicipitaceae</taxon>
        <taxon>Clavicipitaceae incertae sedis</taxon>
        <taxon>'Torrubiella' clade</taxon>
    </lineage>
</organism>
<protein>
    <submittedName>
        <fullName evidence="3">Uncharacterized protein</fullName>
    </submittedName>
</protein>
<dbReference type="Gene3D" id="3.40.630.30">
    <property type="match status" value="1"/>
</dbReference>
<keyword evidence="4" id="KW-1185">Reference proteome</keyword>
<dbReference type="OrthoDB" id="5343688at2759"/>
<dbReference type="EMBL" id="CDHN01000002">
    <property type="protein sequence ID" value="CEJ89630.1"/>
    <property type="molecule type" value="Genomic_DNA"/>
</dbReference>
<gene>
    <name evidence="3" type="ORF">VHEMI05464</name>
</gene>
<dbReference type="HOGENOM" id="CLU_040076_1_0_1"/>
<feature type="region of interest" description="Disordered" evidence="1">
    <location>
        <begin position="1"/>
        <end position="24"/>
    </location>
</feature>
<reference evidence="3 4" key="1">
    <citation type="journal article" date="2015" name="Genome Announc.">
        <title>Draft Genome Sequence and Gene Annotation of the Entomopathogenic Fungus Verticillium hemipterigenum.</title>
        <authorList>
            <person name="Horn F."/>
            <person name="Habel A."/>
            <person name="Scharf D.H."/>
            <person name="Dworschak J."/>
            <person name="Brakhage A.A."/>
            <person name="Guthke R."/>
            <person name="Hertweck C."/>
            <person name="Linde J."/>
        </authorList>
    </citation>
    <scope>NUCLEOTIDE SEQUENCE [LARGE SCALE GENOMIC DNA]</scope>
</reference>
<keyword evidence="2" id="KW-1133">Transmembrane helix</keyword>
<dbReference type="AlphaFoldDB" id="A0A0A1TGQ7"/>
<evidence type="ECO:0000313" key="3">
    <source>
        <dbReference type="EMBL" id="CEJ89630.1"/>
    </source>
</evidence>
<dbReference type="CDD" id="cd04301">
    <property type="entry name" value="NAT_SF"/>
    <property type="match status" value="1"/>
</dbReference>
<dbReference type="Proteomes" id="UP000039046">
    <property type="component" value="Unassembled WGS sequence"/>
</dbReference>
<evidence type="ECO:0000256" key="1">
    <source>
        <dbReference type="SAM" id="MobiDB-lite"/>
    </source>
</evidence>
<proteinExistence type="predicted"/>
<sequence>MAAADKSSKAASNEAAAPVVAKEQDELPPLSYGILTNEDERRTGLRLITDSIAQQSQTANASIIFNPLCIAGLASLLATMLRARTTTDLGTTLITVSGTIICYLAAIRMLTSRFVGMAENFNAEQFLTGPEGREDIVIGARFDGEIIGCLILRPYLSDTDFQKQSKASSKISGGSIRAWTVRLKFRNKGVGGDLLRFAVTAIQTLQGKDAKISFDKANAHSNRLPIPMFNRPFDKRDERAAAALLHAELDCESRKVEFDQSFKNAVRHYVKSTGK</sequence>
<keyword evidence="2" id="KW-0472">Membrane</keyword>
<dbReference type="InterPro" id="IPR016181">
    <property type="entry name" value="Acyl_CoA_acyltransferase"/>
</dbReference>
<evidence type="ECO:0000313" key="4">
    <source>
        <dbReference type="Proteomes" id="UP000039046"/>
    </source>
</evidence>
<accession>A0A0A1TGQ7</accession>
<keyword evidence="2" id="KW-0812">Transmembrane</keyword>